<proteinExistence type="predicted"/>
<sequence length="45" mass="5015">QHFPFSETIRICTPRQATTIGIQYGVQATINPGDVEFSIRVEPVP</sequence>
<feature type="non-terminal residue" evidence="1">
    <location>
        <position position="45"/>
    </location>
</feature>
<evidence type="ECO:0000313" key="2">
    <source>
        <dbReference type="Proteomes" id="UP000663824"/>
    </source>
</evidence>
<comment type="caution">
    <text evidence="1">The sequence shown here is derived from an EMBL/GenBank/DDBJ whole genome shotgun (WGS) entry which is preliminary data.</text>
</comment>
<accession>A0A816LD05</accession>
<reference evidence="1" key="1">
    <citation type="submission" date="2021-02" db="EMBL/GenBank/DDBJ databases">
        <authorList>
            <person name="Nowell W R."/>
        </authorList>
    </citation>
    <scope>NUCLEOTIDE SEQUENCE</scope>
</reference>
<dbReference type="EMBL" id="CAJNRE010001104">
    <property type="protein sequence ID" value="CAF1935343.1"/>
    <property type="molecule type" value="Genomic_DNA"/>
</dbReference>
<dbReference type="AlphaFoldDB" id="A0A816LD05"/>
<protein>
    <submittedName>
        <fullName evidence="1">Uncharacterized protein</fullName>
    </submittedName>
</protein>
<dbReference type="Proteomes" id="UP000663824">
    <property type="component" value="Unassembled WGS sequence"/>
</dbReference>
<evidence type="ECO:0000313" key="1">
    <source>
        <dbReference type="EMBL" id="CAF1935343.1"/>
    </source>
</evidence>
<name>A0A816LD05_9BILA</name>
<organism evidence="1 2">
    <name type="scientific">Rotaria magnacalcarata</name>
    <dbReference type="NCBI Taxonomy" id="392030"/>
    <lineage>
        <taxon>Eukaryota</taxon>
        <taxon>Metazoa</taxon>
        <taxon>Spiralia</taxon>
        <taxon>Gnathifera</taxon>
        <taxon>Rotifera</taxon>
        <taxon>Eurotatoria</taxon>
        <taxon>Bdelloidea</taxon>
        <taxon>Philodinida</taxon>
        <taxon>Philodinidae</taxon>
        <taxon>Rotaria</taxon>
    </lineage>
</organism>
<gene>
    <name evidence="1" type="ORF">MBJ925_LOCUS4941</name>
</gene>